<reference evidence="3" key="1">
    <citation type="submission" date="2016-11" db="EMBL/GenBank/DDBJ databases">
        <authorList>
            <person name="Shukria A."/>
            <person name="Stevens D.C."/>
        </authorList>
    </citation>
    <scope>NUCLEOTIDE SEQUENCE [LARGE SCALE GENOMIC DNA]</scope>
    <source>
        <strain evidence="3">Cbfe23</strain>
    </source>
</reference>
<evidence type="ECO:0000313" key="2">
    <source>
        <dbReference type="EMBL" id="OJH35013.1"/>
    </source>
</evidence>
<keyword evidence="1" id="KW-0472">Membrane</keyword>
<dbReference type="RefSeq" id="WP_071904066.1">
    <property type="nucleotide sequence ID" value="NZ_MPIN01000016.1"/>
</dbReference>
<name>A0A1L9AYM9_9BACT</name>
<organism evidence="2 3">
    <name type="scientific">Cystobacter ferrugineus</name>
    <dbReference type="NCBI Taxonomy" id="83449"/>
    <lineage>
        <taxon>Bacteria</taxon>
        <taxon>Pseudomonadati</taxon>
        <taxon>Myxococcota</taxon>
        <taxon>Myxococcia</taxon>
        <taxon>Myxococcales</taxon>
        <taxon>Cystobacterineae</taxon>
        <taxon>Archangiaceae</taxon>
        <taxon>Cystobacter</taxon>
    </lineage>
</organism>
<accession>A0A1L9AYM9</accession>
<dbReference type="AlphaFoldDB" id="A0A1L9AYM9"/>
<evidence type="ECO:0000256" key="1">
    <source>
        <dbReference type="SAM" id="Phobius"/>
    </source>
</evidence>
<evidence type="ECO:0008006" key="4">
    <source>
        <dbReference type="Google" id="ProtNLM"/>
    </source>
</evidence>
<keyword evidence="1" id="KW-0812">Transmembrane</keyword>
<gene>
    <name evidence="2" type="ORF">BON30_41270</name>
</gene>
<comment type="caution">
    <text evidence="2">The sequence shown here is derived from an EMBL/GenBank/DDBJ whole genome shotgun (WGS) entry which is preliminary data.</text>
</comment>
<dbReference type="EMBL" id="MPIN01000016">
    <property type="protein sequence ID" value="OJH35013.1"/>
    <property type="molecule type" value="Genomic_DNA"/>
</dbReference>
<dbReference type="STRING" id="83449.BON30_41270"/>
<sequence length="72" mass="7732">MKPLFAEASGWPGVDEHVVLPFAEAAGRAPHPPLIPLEGDVLLFAFLCAGLVGGFFLGYLYRSLFVETGERA</sequence>
<reference evidence="2 3" key="2">
    <citation type="submission" date="2016-12" db="EMBL/GenBank/DDBJ databases">
        <title>Draft Genome Sequence of Cystobacter ferrugineus Strain Cbfe23.</title>
        <authorList>
            <person name="Akbar S."/>
            <person name="Dowd S.E."/>
            <person name="Stevens D.C."/>
        </authorList>
    </citation>
    <scope>NUCLEOTIDE SEQUENCE [LARGE SCALE GENOMIC DNA]</scope>
    <source>
        <strain evidence="2 3">Cbfe23</strain>
    </source>
</reference>
<protein>
    <recommendedName>
        <fullName evidence="4">Cobalt transporter</fullName>
    </recommendedName>
</protein>
<feature type="transmembrane region" description="Helical" evidence="1">
    <location>
        <begin position="41"/>
        <end position="61"/>
    </location>
</feature>
<dbReference type="Proteomes" id="UP000182229">
    <property type="component" value="Unassembled WGS sequence"/>
</dbReference>
<keyword evidence="1" id="KW-1133">Transmembrane helix</keyword>
<keyword evidence="3" id="KW-1185">Reference proteome</keyword>
<evidence type="ECO:0000313" key="3">
    <source>
        <dbReference type="Proteomes" id="UP000182229"/>
    </source>
</evidence>
<proteinExistence type="predicted"/>